<dbReference type="InterPro" id="IPR006054">
    <property type="entry name" value="DnaQ"/>
</dbReference>
<comment type="similarity">
    <text evidence="8 9">Belongs to the helicase family. DinG subfamily. Type 2 sub-subfamily.</text>
</comment>
<evidence type="ECO:0000256" key="3">
    <source>
        <dbReference type="ARBA" id="ARBA00022741"/>
    </source>
</evidence>
<keyword evidence="6 8" id="KW-0067">ATP-binding</keyword>
<dbReference type="Gene3D" id="3.40.50.300">
    <property type="entry name" value="P-loop containing nucleotide triphosphate hydrolases"/>
    <property type="match status" value="2"/>
</dbReference>
<dbReference type="Pfam" id="PF13307">
    <property type="entry name" value="Helicase_C_2"/>
    <property type="match status" value="1"/>
</dbReference>
<evidence type="ECO:0000256" key="8">
    <source>
        <dbReference type="HAMAP-Rule" id="MF_02206"/>
    </source>
</evidence>
<evidence type="ECO:0000256" key="5">
    <source>
        <dbReference type="ARBA" id="ARBA00022839"/>
    </source>
</evidence>
<evidence type="ECO:0000256" key="10">
    <source>
        <dbReference type="SAM" id="Coils"/>
    </source>
</evidence>
<feature type="short sequence motif" description="DEAH box" evidence="8">
    <location>
        <begin position="461"/>
        <end position="464"/>
    </location>
</feature>
<evidence type="ECO:0000259" key="11">
    <source>
        <dbReference type="PROSITE" id="PS51192"/>
    </source>
</evidence>
<feature type="domain" description="Helicase ATP-binding" evidence="11">
    <location>
        <begin position="272"/>
        <end position="543"/>
    </location>
</feature>
<dbReference type="PROSITE" id="PS51192">
    <property type="entry name" value="HELICASE_ATP_BIND_1"/>
    <property type="match status" value="1"/>
</dbReference>
<gene>
    <name evidence="8 9" type="primary">dinG</name>
    <name evidence="13" type="ORF">M3M37_02555</name>
</gene>
<feature type="coiled-coil region" evidence="10">
    <location>
        <begin position="509"/>
        <end position="536"/>
    </location>
</feature>
<feature type="domain" description="Helicase ATP-binding" evidence="12">
    <location>
        <begin position="246"/>
        <end position="536"/>
    </location>
</feature>
<proteinExistence type="inferred from homology"/>
<keyword evidence="2 8" id="KW-0540">Nuclease</keyword>
<evidence type="ECO:0000256" key="7">
    <source>
        <dbReference type="ARBA" id="ARBA00048954"/>
    </source>
</evidence>
<keyword evidence="14" id="KW-1185">Reference proteome</keyword>
<comment type="function">
    <text evidence="8 9">3'-5' exonuclease.</text>
</comment>
<dbReference type="InterPro" id="IPR027417">
    <property type="entry name" value="P-loop_NTPase"/>
</dbReference>
<dbReference type="RefSeq" id="WP_252795594.1">
    <property type="nucleotide sequence ID" value="NZ_CP097121.1"/>
</dbReference>
<dbReference type="CDD" id="cd06127">
    <property type="entry name" value="DEDDh"/>
    <property type="match status" value="1"/>
</dbReference>
<keyword evidence="5 8" id="KW-0269">Exonuclease</keyword>
<evidence type="ECO:0000256" key="2">
    <source>
        <dbReference type="ARBA" id="ARBA00022722"/>
    </source>
</evidence>
<feature type="binding site" evidence="8">
    <location>
        <begin position="285"/>
        <end position="292"/>
    </location>
    <ligand>
        <name>ATP</name>
        <dbReference type="ChEBI" id="CHEBI:30616"/>
    </ligand>
</feature>
<comment type="catalytic activity">
    <reaction evidence="7">
        <text>ATP + H2O = ADP + phosphate + H(+)</text>
        <dbReference type="Rhea" id="RHEA:13065"/>
        <dbReference type="ChEBI" id="CHEBI:15377"/>
        <dbReference type="ChEBI" id="CHEBI:15378"/>
        <dbReference type="ChEBI" id="CHEBI:30616"/>
        <dbReference type="ChEBI" id="CHEBI:43474"/>
        <dbReference type="ChEBI" id="CHEBI:456216"/>
        <dbReference type="EC" id="5.6.2.3"/>
    </reaction>
</comment>
<dbReference type="PANTHER" id="PTHR11472:SF34">
    <property type="entry name" value="REGULATOR OF TELOMERE ELONGATION HELICASE 1"/>
    <property type="match status" value="1"/>
</dbReference>
<evidence type="ECO:0000256" key="1">
    <source>
        <dbReference type="ARBA" id="ARBA00001966"/>
    </source>
</evidence>
<dbReference type="EC" id="3.1.-.-" evidence="8 9"/>
<dbReference type="InterPro" id="IPR036397">
    <property type="entry name" value="RNaseH_sf"/>
</dbReference>
<dbReference type="SMART" id="SM00479">
    <property type="entry name" value="EXOIII"/>
    <property type="match status" value="1"/>
</dbReference>
<dbReference type="NCBIfam" id="TIGR00573">
    <property type="entry name" value="dnaq"/>
    <property type="match status" value="1"/>
</dbReference>
<dbReference type="InterPro" id="IPR012337">
    <property type="entry name" value="RNaseH-like_sf"/>
</dbReference>
<dbReference type="Gene3D" id="3.30.420.10">
    <property type="entry name" value="Ribonuclease H-like superfamily/Ribonuclease H"/>
    <property type="match status" value="1"/>
</dbReference>
<dbReference type="EMBL" id="CP097121">
    <property type="protein sequence ID" value="USS91108.1"/>
    <property type="molecule type" value="Genomic_DNA"/>
</dbReference>
<evidence type="ECO:0000256" key="9">
    <source>
        <dbReference type="RuleBase" id="RU364106"/>
    </source>
</evidence>
<feature type="coiled-coil region" evidence="10">
    <location>
        <begin position="563"/>
        <end position="590"/>
    </location>
</feature>
<evidence type="ECO:0000256" key="4">
    <source>
        <dbReference type="ARBA" id="ARBA00022801"/>
    </source>
</evidence>
<keyword evidence="4 8" id="KW-0378">Hydrolase</keyword>
<evidence type="ECO:0000259" key="12">
    <source>
        <dbReference type="PROSITE" id="PS51193"/>
    </source>
</evidence>
<protein>
    <recommendedName>
        <fullName evidence="8 9">3'-5' exonuclease DinG</fullName>
        <ecNumber evidence="8 9">3.1.-.-</ecNumber>
    </recommendedName>
</protein>
<dbReference type="SUPFAM" id="SSF53098">
    <property type="entry name" value="Ribonuclease H-like"/>
    <property type="match status" value="1"/>
</dbReference>
<name>A0ABY5BZT6_9LACO</name>
<dbReference type="PANTHER" id="PTHR11472">
    <property type="entry name" value="DNA REPAIR DEAD HELICASE RAD3/XP-D SUBFAMILY MEMBER"/>
    <property type="match status" value="1"/>
</dbReference>
<keyword evidence="3 8" id="KW-0547">Nucleotide-binding</keyword>
<dbReference type="InterPro" id="IPR014013">
    <property type="entry name" value="Helic_SF1/SF2_ATP-bd_DinG/Rad3"/>
</dbReference>
<dbReference type="InterPro" id="IPR011545">
    <property type="entry name" value="DEAD/DEAH_box_helicase_dom"/>
</dbReference>
<accession>A0ABY5BZT6</accession>
<evidence type="ECO:0000313" key="14">
    <source>
        <dbReference type="Proteomes" id="UP001056164"/>
    </source>
</evidence>
<evidence type="ECO:0000256" key="6">
    <source>
        <dbReference type="ARBA" id="ARBA00022840"/>
    </source>
</evidence>
<dbReference type="HAMAP" id="MF_02206">
    <property type="entry name" value="DinG_exonucl"/>
    <property type="match status" value="1"/>
</dbReference>
<dbReference type="InterPro" id="IPR006555">
    <property type="entry name" value="ATP-dep_Helicase_C"/>
</dbReference>
<dbReference type="Proteomes" id="UP001056164">
    <property type="component" value="Chromosome"/>
</dbReference>
<dbReference type="InterPro" id="IPR045028">
    <property type="entry name" value="DinG/Rad3-like"/>
</dbReference>
<dbReference type="InterPro" id="IPR014001">
    <property type="entry name" value="Helicase_ATP-bd"/>
</dbReference>
<dbReference type="Pfam" id="PF00270">
    <property type="entry name" value="DEAD"/>
    <property type="match status" value="1"/>
</dbReference>
<dbReference type="SMART" id="SM00487">
    <property type="entry name" value="DEXDc"/>
    <property type="match status" value="1"/>
</dbReference>
<dbReference type="NCBIfam" id="TIGR01407">
    <property type="entry name" value="dinG_rel"/>
    <property type="match status" value="1"/>
</dbReference>
<evidence type="ECO:0000313" key="13">
    <source>
        <dbReference type="EMBL" id="USS91108.1"/>
    </source>
</evidence>
<dbReference type="InterPro" id="IPR006310">
    <property type="entry name" value="DinG"/>
</dbReference>
<keyword evidence="10" id="KW-0175">Coiled coil</keyword>
<dbReference type="Pfam" id="PF00929">
    <property type="entry name" value="RNase_T"/>
    <property type="match status" value="1"/>
</dbReference>
<reference evidence="13" key="1">
    <citation type="submission" date="2022-05" db="EMBL/GenBank/DDBJ databases">
        <authorList>
            <person name="Oliphant S.A."/>
            <person name="Watson-Haigh N.S."/>
            <person name="Sumby K.M."/>
            <person name="Gardner J.M."/>
            <person name="Jiranek V."/>
        </authorList>
    </citation>
    <scope>NUCLEOTIDE SEQUENCE</scope>
    <source>
        <strain evidence="13">KI4_A6</strain>
    </source>
</reference>
<organism evidence="13 14">
    <name type="scientific">Fructilactobacillus carniphilus</name>
    <dbReference type="NCBI Taxonomy" id="2940297"/>
    <lineage>
        <taxon>Bacteria</taxon>
        <taxon>Bacillati</taxon>
        <taxon>Bacillota</taxon>
        <taxon>Bacilli</taxon>
        <taxon>Lactobacillales</taxon>
        <taxon>Lactobacillaceae</taxon>
        <taxon>Fructilactobacillus</taxon>
    </lineage>
</organism>
<dbReference type="SUPFAM" id="SSF52540">
    <property type="entry name" value="P-loop containing nucleoside triphosphate hydrolases"/>
    <property type="match status" value="2"/>
</dbReference>
<dbReference type="GO" id="GO:0004527">
    <property type="term" value="F:exonuclease activity"/>
    <property type="evidence" value="ECO:0007669"/>
    <property type="project" value="UniProtKB-KW"/>
</dbReference>
<comment type="cofactor">
    <cofactor evidence="1">
        <name>[4Fe-4S] cluster</name>
        <dbReference type="ChEBI" id="CHEBI:49883"/>
    </cofactor>
</comment>
<dbReference type="PROSITE" id="PS51193">
    <property type="entry name" value="HELICASE_ATP_BIND_2"/>
    <property type="match status" value="1"/>
</dbReference>
<dbReference type="InterPro" id="IPR013520">
    <property type="entry name" value="Ribonucl_H"/>
</dbReference>
<dbReference type="SMART" id="SM00491">
    <property type="entry name" value="HELICc2"/>
    <property type="match status" value="1"/>
</dbReference>
<sequence>MDSNSKYAVVDMETTGTDLRRDDRIIQFSVSFVQNGKISSTFSTYVNDGVTIPREITELTGIDQTTIKTAPSFDQLAPQIYQMLRGTVFVAHNVNFDFPFLNHHLERVGFPALEIEAIDTVTLSQIFFPTLTSYRLSDLSAHFQIQHQHPHSSASDADATAQLLLLIAKRMQDLPNVTLQSLLALDLKLPQQTHEFIKMGAKVHPKHDHLPADLIELEGLVLKKHQLPTTAQHNRLTKFPLSKKQKERDFAGHLEWRVSQSKMMNLIYRNFTDNKQPARNLLIEAPTGSGKTLGYLVPLAFLSQSGTPVVISTATISLQEQLQTVVREQLNQNLGFHLQSLVLKSKRHYLDLSRFATVVVADDSNHLSQFSKAQILVWLTETETGDLDELHIPQNAAILQQVNYQSEPQFTDSEFGDYDFWHWQMQRLQTTDIIIVNHHYLYQNATRLTRQLTGTPYLVVDEAHHLPEVAFAAQRQEWWLGAVKANVGRVRNDIFQTHEQNLMEIVHHNRNLSSNLQRLVDSLTEIEERQQQLLQNLIQSLQVRFTQQANVIGISAAKLHQFMQQQQVELKHQEQQARRLEQLLTTINQSLGQTDGQWLASEYETFLRFNEHVHQVLQGLEQMQTFLQSVTEQQSVDGFWLRYGADHDPNNMRLELARFDTSTRLHKQIYQSFKPIIFTGAVLFTSKKSQYIYDQLDLRRNNTRMKRLAADFDYQNQVQLMITENTPMPAGVENEEYVAFVANSIQKIYHAQPVPTLVLFNSLELIQAVYDKLHDQAGIGTVLAAGISGSQSKIIRRSEGKTAPIILGANGFWEGVDFPPNYLKSIIIPRIPFAAPDSPLMQARAHYLKQQNKNPFTSYSLPHAIIEMKQGIGRLLRRSDDYGIITILDNRILTKRYGNQILTALEENLTAKTGSIAEIQQQQKEFLLKHNQRK</sequence>